<reference evidence="2" key="1">
    <citation type="journal article" date="2020" name="Fungal Divers.">
        <title>Resolving the Mortierellaceae phylogeny through synthesis of multi-gene phylogenetics and phylogenomics.</title>
        <authorList>
            <person name="Vandepol N."/>
            <person name="Liber J."/>
            <person name="Desiro A."/>
            <person name="Na H."/>
            <person name="Kennedy M."/>
            <person name="Barry K."/>
            <person name="Grigoriev I.V."/>
            <person name="Miller A.N."/>
            <person name="O'Donnell K."/>
            <person name="Stajich J.E."/>
            <person name="Bonito G."/>
        </authorList>
    </citation>
    <scope>NUCLEOTIDE SEQUENCE</scope>
    <source>
        <strain evidence="2">KOD1015</strain>
    </source>
</reference>
<keyword evidence="1" id="KW-0732">Signal</keyword>
<name>A0A9P6G2G4_9FUNG</name>
<proteinExistence type="predicted"/>
<feature type="chain" id="PRO_5040262095" evidence="1">
    <location>
        <begin position="24"/>
        <end position="348"/>
    </location>
</feature>
<feature type="signal peptide" evidence="1">
    <location>
        <begin position="1"/>
        <end position="23"/>
    </location>
</feature>
<protein>
    <submittedName>
        <fullName evidence="2">Uncharacterized protein</fullName>
    </submittedName>
</protein>
<keyword evidence="3" id="KW-1185">Reference proteome</keyword>
<dbReference type="Proteomes" id="UP000780801">
    <property type="component" value="Unassembled WGS sequence"/>
</dbReference>
<evidence type="ECO:0000313" key="3">
    <source>
        <dbReference type="Proteomes" id="UP000780801"/>
    </source>
</evidence>
<organism evidence="2 3">
    <name type="scientific">Lunasporangiospora selenospora</name>
    <dbReference type="NCBI Taxonomy" id="979761"/>
    <lineage>
        <taxon>Eukaryota</taxon>
        <taxon>Fungi</taxon>
        <taxon>Fungi incertae sedis</taxon>
        <taxon>Mucoromycota</taxon>
        <taxon>Mortierellomycotina</taxon>
        <taxon>Mortierellomycetes</taxon>
        <taxon>Mortierellales</taxon>
        <taxon>Mortierellaceae</taxon>
        <taxon>Lunasporangiospora</taxon>
    </lineage>
</organism>
<evidence type="ECO:0000313" key="2">
    <source>
        <dbReference type="EMBL" id="KAF9586170.1"/>
    </source>
</evidence>
<dbReference type="EMBL" id="JAABOA010000064">
    <property type="protein sequence ID" value="KAF9586170.1"/>
    <property type="molecule type" value="Genomic_DNA"/>
</dbReference>
<accession>A0A9P6G2G4</accession>
<gene>
    <name evidence="2" type="ORF">BGW38_008979</name>
</gene>
<evidence type="ECO:0000256" key="1">
    <source>
        <dbReference type="SAM" id="SignalP"/>
    </source>
</evidence>
<dbReference type="AlphaFoldDB" id="A0A9P6G2G4"/>
<comment type="caution">
    <text evidence="2">The sequence shown here is derived from an EMBL/GenBank/DDBJ whole genome shotgun (WGS) entry which is preliminary data.</text>
</comment>
<dbReference type="OrthoDB" id="2389719at2759"/>
<sequence length="348" mass="38412">MIFIDSLVGWVGLILAIGGEISGTGVPNAKIRYHLQTGRSSTDSGGDIPAVWLRDTSDRPLGAFTNPFRSDKAGIDQYFNTDIETSQPSELRSLVFESQWTDYDMSTRQKRSGPLNDGICIAYLSWTPEASMYNSEYRRGAIIGDFFYFCGFDWYYSGKVKEFEGQTAQLRCGWMDGDNSSGNSASSIDIDTDLVGRGFLEKNAKNLPQIQSLCGQGLNFARTVLPQKISIRKTYKNKAYITGGEGAITLCDSPTSWGPSMLSMKEKIFCDMETKTKVPLCGGNTVSGCVQYDRVQGKPNNSGSHAPPERYLIPVNFTNGEIKPTVYKLEYFTLLYTNGTVLDDGADV</sequence>